<dbReference type="Pfam" id="PF07957">
    <property type="entry name" value="DUF3294"/>
    <property type="match status" value="1"/>
</dbReference>
<organism evidence="1 2">
    <name type="scientific">Lodderomyces beijingensis</name>
    <dbReference type="NCBI Taxonomy" id="1775926"/>
    <lineage>
        <taxon>Eukaryota</taxon>
        <taxon>Fungi</taxon>
        <taxon>Dikarya</taxon>
        <taxon>Ascomycota</taxon>
        <taxon>Saccharomycotina</taxon>
        <taxon>Pichiomycetes</taxon>
        <taxon>Debaryomycetaceae</taxon>
        <taxon>Candida/Lodderomyces clade</taxon>
        <taxon>Lodderomyces</taxon>
    </lineage>
</organism>
<keyword evidence="2" id="KW-1185">Reference proteome</keyword>
<evidence type="ECO:0000313" key="1">
    <source>
        <dbReference type="EMBL" id="CAK9441388.1"/>
    </source>
</evidence>
<evidence type="ECO:0008006" key="3">
    <source>
        <dbReference type="Google" id="ProtNLM"/>
    </source>
</evidence>
<name>A0ABP0ZUL6_9ASCO</name>
<dbReference type="InterPro" id="IPR012917">
    <property type="entry name" value="DUF3294"/>
</dbReference>
<reference evidence="1 2" key="1">
    <citation type="submission" date="2024-03" db="EMBL/GenBank/DDBJ databases">
        <authorList>
            <person name="Brejova B."/>
        </authorList>
    </citation>
    <scope>NUCLEOTIDE SEQUENCE [LARGE SCALE GENOMIC DNA]</scope>
    <source>
        <strain evidence="1 2">CBS 14171</strain>
    </source>
</reference>
<evidence type="ECO:0000313" key="2">
    <source>
        <dbReference type="Proteomes" id="UP001497383"/>
    </source>
</evidence>
<gene>
    <name evidence="1" type="ORF">LODBEIA_P52560</name>
</gene>
<proteinExistence type="predicted"/>
<accession>A0ABP0ZUL6</accession>
<dbReference type="RefSeq" id="XP_066832194.1">
    <property type="nucleotide sequence ID" value="XM_066975568.1"/>
</dbReference>
<dbReference type="EMBL" id="OZ022410">
    <property type="protein sequence ID" value="CAK9441388.1"/>
    <property type="molecule type" value="Genomic_DNA"/>
</dbReference>
<dbReference type="Proteomes" id="UP001497383">
    <property type="component" value="Chromosome 6"/>
</dbReference>
<sequence length="204" mass="23183">MSSLEDKVKQLESLVEKQSKLIASTGQKLLELQVDHVKSKMAQLDTAKPAASTQLDTDDYVTNEDVVQLVTELQSQLDFLEDRTLRRTYNASLREDTEKIAPLSNKDGDFPTFSIPETFGGFKTLKRQQILKMGVFYEIILPNENEITETLANGSASKNDIIDLASNKDVSQLEAQFDEDQTNEVYDELARYFGLKHRRRSDGW</sequence>
<protein>
    <recommendedName>
        <fullName evidence="3">Mrp8p</fullName>
    </recommendedName>
</protein>
<dbReference type="GeneID" id="92210452"/>